<dbReference type="RefSeq" id="WP_151626079.1">
    <property type="nucleotide sequence ID" value="NZ_WBPG01000014.1"/>
</dbReference>
<name>A0A7V7S8Y9_9BACI</name>
<organism evidence="2 3">
    <name type="scientific">Bacillus luti</name>
    <dbReference type="NCBI Taxonomy" id="2026191"/>
    <lineage>
        <taxon>Bacteria</taxon>
        <taxon>Bacillati</taxon>
        <taxon>Bacillota</taxon>
        <taxon>Bacilli</taxon>
        <taxon>Bacillales</taxon>
        <taxon>Bacillaceae</taxon>
        <taxon>Bacillus</taxon>
        <taxon>Bacillus cereus group</taxon>
    </lineage>
</organism>
<dbReference type="InterPro" id="IPR029058">
    <property type="entry name" value="AB_hydrolase_fold"/>
</dbReference>
<sequence length="312" mass="35297">MGADEMNVQESFVTAMDGSEIYLRKWVPEENPRGIIQIAHGMTEHAGVYTEFIDALLGAGYGVYAHDHKGHGKTVKREEDYGHFEPNVGWNQVVSDVIFVSEMIKEEHSCPLFLLGHSMGSFLSRRAVQLRGELYDGFLISGTGGNPGFLGVIGHKVATIEMKLRGVKTKSPMLNFLSFGNFNSHFKPNRTKFDWLSSDNNQVDKYIADPLCGFICTTSFYRELFSGVLEVNKLEEYKKTPSNLPIHIFSGDRDPVGDMGKGVKEVYENYKKCGVKDVTLRLYENGRHEMFHEVNRDEVFKDLISWLDAHIV</sequence>
<evidence type="ECO:0000259" key="1">
    <source>
        <dbReference type="Pfam" id="PF12146"/>
    </source>
</evidence>
<reference evidence="2 3" key="1">
    <citation type="submission" date="2019-10" db="EMBL/GenBank/DDBJ databases">
        <title>Bacillus from the desert of Cuatro Cinegas, Coahuila.</title>
        <authorList>
            <person name="Olmedo-Alvarez G."/>
            <person name="Saldana S."/>
            <person name="Barcelo D."/>
        </authorList>
    </citation>
    <scope>NUCLEOTIDE SEQUENCE [LARGE SCALE GENOMIC DNA]</scope>
    <source>
        <strain evidence="2 3">CH155b_5T</strain>
    </source>
</reference>
<dbReference type="Gene3D" id="3.40.50.1820">
    <property type="entry name" value="alpha/beta hydrolase"/>
    <property type="match status" value="1"/>
</dbReference>
<evidence type="ECO:0000313" key="2">
    <source>
        <dbReference type="EMBL" id="KAB2443737.1"/>
    </source>
</evidence>
<protein>
    <submittedName>
        <fullName evidence="2">Alpha/beta hydrolase</fullName>
    </submittedName>
</protein>
<dbReference type="AlphaFoldDB" id="A0A7V7S8Y9"/>
<dbReference type="Pfam" id="PF12146">
    <property type="entry name" value="Hydrolase_4"/>
    <property type="match status" value="1"/>
</dbReference>
<accession>A0A7V7S8Y9</accession>
<dbReference type="InterPro" id="IPR022742">
    <property type="entry name" value="Hydrolase_4"/>
</dbReference>
<keyword evidence="2" id="KW-0378">Hydrolase</keyword>
<proteinExistence type="predicted"/>
<gene>
    <name evidence="2" type="ORF">F8163_11845</name>
</gene>
<dbReference type="Proteomes" id="UP000470409">
    <property type="component" value="Unassembled WGS sequence"/>
</dbReference>
<dbReference type="SUPFAM" id="SSF53474">
    <property type="entry name" value="alpha/beta-Hydrolases"/>
    <property type="match status" value="1"/>
</dbReference>
<dbReference type="InterPro" id="IPR051044">
    <property type="entry name" value="MAG_DAG_Lipase"/>
</dbReference>
<dbReference type="FunFam" id="3.40.50.1820:FF:000197">
    <property type="entry name" value="Alpha/beta hydrolase"/>
    <property type="match status" value="1"/>
</dbReference>
<dbReference type="GO" id="GO:0016787">
    <property type="term" value="F:hydrolase activity"/>
    <property type="evidence" value="ECO:0007669"/>
    <property type="project" value="UniProtKB-KW"/>
</dbReference>
<evidence type="ECO:0000313" key="3">
    <source>
        <dbReference type="Proteomes" id="UP000470409"/>
    </source>
</evidence>
<dbReference type="PANTHER" id="PTHR11614">
    <property type="entry name" value="PHOSPHOLIPASE-RELATED"/>
    <property type="match status" value="1"/>
</dbReference>
<feature type="domain" description="Serine aminopeptidase S33" evidence="1">
    <location>
        <begin position="31"/>
        <end position="294"/>
    </location>
</feature>
<dbReference type="EMBL" id="WBPG01000014">
    <property type="protein sequence ID" value="KAB2443737.1"/>
    <property type="molecule type" value="Genomic_DNA"/>
</dbReference>
<comment type="caution">
    <text evidence="2">The sequence shown here is derived from an EMBL/GenBank/DDBJ whole genome shotgun (WGS) entry which is preliminary data.</text>
</comment>